<dbReference type="SUPFAM" id="SSF50249">
    <property type="entry name" value="Nucleic acid-binding proteins"/>
    <property type="match status" value="3"/>
</dbReference>
<feature type="compositionally biased region" description="Basic residues" evidence="9">
    <location>
        <begin position="47"/>
        <end position="57"/>
    </location>
</feature>
<evidence type="ECO:0000256" key="4">
    <source>
        <dbReference type="ARBA" id="ARBA00022490"/>
    </source>
</evidence>
<dbReference type="GO" id="GO:0006402">
    <property type="term" value="P:mRNA catabolic process"/>
    <property type="evidence" value="ECO:0007669"/>
    <property type="project" value="TreeGrafter"/>
</dbReference>
<evidence type="ECO:0000256" key="7">
    <source>
        <dbReference type="ARBA" id="ARBA00022839"/>
    </source>
</evidence>
<keyword evidence="12" id="KW-1185">Reference proteome</keyword>
<evidence type="ECO:0000259" key="10">
    <source>
        <dbReference type="PROSITE" id="PS50126"/>
    </source>
</evidence>
<evidence type="ECO:0000256" key="1">
    <source>
        <dbReference type="ARBA" id="ARBA00001849"/>
    </source>
</evidence>
<reference evidence="11" key="1">
    <citation type="journal article" date="2019" name="PLoS Negl. Trop. Dis.">
        <title>Revisiting the worldwide diversity of Leptospira species in the environment.</title>
        <authorList>
            <person name="Vincent A.T."/>
            <person name="Schiettekatte O."/>
            <person name="Bourhy P."/>
            <person name="Veyrier F.J."/>
            <person name="Picardeau M."/>
        </authorList>
    </citation>
    <scope>NUCLEOTIDE SEQUENCE [LARGE SCALE GENOMIC DNA]</scope>
    <source>
        <strain evidence="11">201300427</strain>
    </source>
</reference>
<dbReference type="RefSeq" id="WP_135759204.1">
    <property type="nucleotide sequence ID" value="NZ_RQHW01000013.1"/>
</dbReference>
<dbReference type="Gene3D" id="2.40.50.140">
    <property type="entry name" value="Nucleic acid-binding proteins"/>
    <property type="match status" value="2"/>
</dbReference>
<evidence type="ECO:0000256" key="3">
    <source>
        <dbReference type="ARBA" id="ARBA00012163"/>
    </source>
</evidence>
<dbReference type="EMBL" id="RQHW01000013">
    <property type="protein sequence ID" value="TGN20339.1"/>
    <property type="molecule type" value="Genomic_DNA"/>
</dbReference>
<dbReference type="AlphaFoldDB" id="A0A4R9M523"/>
<keyword evidence="5" id="KW-0540">Nuclease</keyword>
<name>A0A4R9M523_9LEPT</name>
<dbReference type="Pfam" id="PF08206">
    <property type="entry name" value="OB_RNB"/>
    <property type="match status" value="1"/>
</dbReference>
<feature type="compositionally biased region" description="Basic and acidic residues" evidence="9">
    <location>
        <begin position="33"/>
        <end position="46"/>
    </location>
</feature>
<evidence type="ECO:0000313" key="11">
    <source>
        <dbReference type="EMBL" id="TGN20339.1"/>
    </source>
</evidence>
<dbReference type="InterPro" id="IPR012340">
    <property type="entry name" value="NA-bd_OB-fold"/>
</dbReference>
<evidence type="ECO:0000256" key="2">
    <source>
        <dbReference type="ARBA" id="ARBA00004496"/>
    </source>
</evidence>
<dbReference type="EC" id="3.1.13.1" evidence="3"/>
<protein>
    <recommendedName>
        <fullName evidence="3">exoribonuclease II</fullName>
        <ecNumber evidence="3">3.1.13.1</ecNumber>
    </recommendedName>
</protein>
<dbReference type="OrthoDB" id="9764149at2"/>
<gene>
    <name evidence="11" type="ORF">EHS15_03765</name>
</gene>
<feature type="domain" description="S1 motif" evidence="10">
    <location>
        <begin position="638"/>
        <end position="719"/>
    </location>
</feature>
<dbReference type="SMART" id="SM00955">
    <property type="entry name" value="RNB"/>
    <property type="match status" value="1"/>
</dbReference>
<sequence>MDTYKLQKKIIDYLDAKAGKEVSKEEIKKKFIDSVESRKREPSQQKDKKKSKGKVRTPRREIESVIDNLLFSLEREGLLNTHKKSILVAKPFRFMGRISISRRGDGFLTLPSKSEVFIPGPMTNTAITGDKVEVLPLGIGKKDRFEGEVLEITKRGRQFYRLKVKEKTTKFIFGKFLDMLGEEKEGVIHTKSLLKDTIENIQIDDVLVVKLKEGSRPDDNLYEVSFIRFESDTKEDPDLLRILMKYNYDPQHPDDVKIDYPEEVEEKTVSDWNSRTDLRDLYSVTIDGATAKDFDDAISFTDEGNRIRFWVHIADVSHYVIKDTALDDEAYQRATSVYLSNRVVPMLPPVLSENLCSLVANKNRLAFTVEMEASHSGEIYNAKFYKSVIKVAKRYTYEMAEDEIKSANPKLWMVQVAKFTESLRKKRIESGRVDLNIKETTISWDKDKKPSGIETRERLTSHILIEELMLSANTKVDEFLRKKNAPTLHRIHEPMDEEKLETLNQFLQLNGHNFRIKDTSYPEIMKAVKTIGDDSVGKIFNYLLLRSFMQAYYGGEALGHWGLGFKDYCHFTSPIRRYPDLVVHRVLHSVLLGEKLPYDKGTISSMGLHCSDEERRAADAERDIIKIKSFRYLESTGIKEFKGFIVGIRPSQVYVELEDSNLEGVLDKSQFTDELEIVLKNDFSFLSKKYSKIFFIGDPVTVSLDRIDYEEIKVYLKLKDFKKAT</sequence>
<dbReference type="InterPro" id="IPR001900">
    <property type="entry name" value="RNase_II/R"/>
</dbReference>
<feature type="region of interest" description="Disordered" evidence="9">
    <location>
        <begin position="33"/>
        <end position="57"/>
    </location>
</feature>
<keyword evidence="4" id="KW-0963">Cytoplasm</keyword>
<keyword evidence="6" id="KW-0378">Hydrolase</keyword>
<dbReference type="GO" id="GO:0008859">
    <property type="term" value="F:exoribonuclease II activity"/>
    <property type="evidence" value="ECO:0007669"/>
    <property type="project" value="UniProtKB-EC"/>
</dbReference>
<dbReference type="GO" id="GO:0003723">
    <property type="term" value="F:RNA binding"/>
    <property type="evidence" value="ECO:0007669"/>
    <property type="project" value="UniProtKB-KW"/>
</dbReference>
<organism evidence="11 12">
    <name type="scientific">Leptospira idonii</name>
    <dbReference type="NCBI Taxonomy" id="1193500"/>
    <lineage>
        <taxon>Bacteria</taxon>
        <taxon>Pseudomonadati</taxon>
        <taxon>Spirochaetota</taxon>
        <taxon>Spirochaetia</taxon>
        <taxon>Leptospirales</taxon>
        <taxon>Leptospiraceae</taxon>
        <taxon>Leptospira</taxon>
    </lineage>
</organism>
<dbReference type="NCBIfam" id="TIGR00358">
    <property type="entry name" value="3_prime_RNase"/>
    <property type="match status" value="1"/>
</dbReference>
<dbReference type="Proteomes" id="UP000298058">
    <property type="component" value="Unassembled WGS sequence"/>
</dbReference>
<dbReference type="InterPro" id="IPR003029">
    <property type="entry name" value="S1_domain"/>
</dbReference>
<evidence type="ECO:0000256" key="5">
    <source>
        <dbReference type="ARBA" id="ARBA00022722"/>
    </source>
</evidence>
<comment type="catalytic activity">
    <reaction evidence="1">
        <text>Exonucleolytic cleavage in the 3'- to 5'-direction to yield nucleoside 5'-phosphates.</text>
        <dbReference type="EC" id="3.1.13.1"/>
    </reaction>
</comment>
<dbReference type="GO" id="GO:0005829">
    <property type="term" value="C:cytosol"/>
    <property type="evidence" value="ECO:0007669"/>
    <property type="project" value="TreeGrafter"/>
</dbReference>
<keyword evidence="7" id="KW-0269">Exonuclease</keyword>
<dbReference type="InterPro" id="IPR004476">
    <property type="entry name" value="RNase_II/RNase_R"/>
</dbReference>
<dbReference type="InterPro" id="IPR013223">
    <property type="entry name" value="RNase_B_OB_dom"/>
</dbReference>
<evidence type="ECO:0000256" key="6">
    <source>
        <dbReference type="ARBA" id="ARBA00022801"/>
    </source>
</evidence>
<dbReference type="InterPro" id="IPR050180">
    <property type="entry name" value="RNR_Ribonuclease"/>
</dbReference>
<accession>A0A4R9M523</accession>
<proteinExistence type="predicted"/>
<keyword evidence="8" id="KW-0694">RNA-binding</keyword>
<dbReference type="Pfam" id="PF00773">
    <property type="entry name" value="RNB"/>
    <property type="match status" value="1"/>
</dbReference>
<comment type="caution">
    <text evidence="11">The sequence shown here is derived from an EMBL/GenBank/DDBJ whole genome shotgun (WGS) entry which is preliminary data.</text>
</comment>
<comment type="subcellular location">
    <subcellularLocation>
        <location evidence="2">Cytoplasm</location>
    </subcellularLocation>
</comment>
<dbReference type="PANTHER" id="PTHR23355">
    <property type="entry name" value="RIBONUCLEASE"/>
    <property type="match status" value="1"/>
</dbReference>
<dbReference type="SMART" id="SM00316">
    <property type="entry name" value="S1"/>
    <property type="match status" value="1"/>
</dbReference>
<dbReference type="PANTHER" id="PTHR23355:SF9">
    <property type="entry name" value="DIS3-LIKE EXONUCLEASE 2"/>
    <property type="match status" value="1"/>
</dbReference>
<dbReference type="PROSITE" id="PS50126">
    <property type="entry name" value="S1"/>
    <property type="match status" value="1"/>
</dbReference>
<evidence type="ECO:0000256" key="9">
    <source>
        <dbReference type="SAM" id="MobiDB-lite"/>
    </source>
</evidence>
<evidence type="ECO:0000313" key="12">
    <source>
        <dbReference type="Proteomes" id="UP000298058"/>
    </source>
</evidence>
<evidence type="ECO:0000256" key="8">
    <source>
        <dbReference type="ARBA" id="ARBA00022884"/>
    </source>
</evidence>